<dbReference type="GeneID" id="94196243"/>
<sequence length="259" mass="27731">MVQQHCLNDWSWEGNRVHAGGRPARTTLDLALFRDGGEHGRLQGDDAGEGGRDEQAPELLDGHGPAEVVVEHGHHAAEHVVYAPRARHGELGLPQVEHGGHQQAGHGGRAVLQRVHHSRAQHHVGDAVHVCGRHLAAIGLGHGELADLQRLAHVPAVVGHPPRAQLQRDLVDGPLGVHLRGQHVQDLLVPVRLEHERAEGQAADAGGLHAGREVHGVGDDHHNQLRGLPRGPVEDGEEHLLLSGYDIIGFVDYQDAAGG</sequence>
<evidence type="ECO:0000256" key="1">
    <source>
        <dbReference type="SAM" id="MobiDB-lite"/>
    </source>
</evidence>
<proteinExistence type="predicted"/>
<keyword evidence="3" id="KW-1185">Reference proteome</keyword>
<protein>
    <submittedName>
        <fullName evidence="2">Uncharacterized protein</fullName>
    </submittedName>
</protein>
<reference evidence="2 3" key="1">
    <citation type="submission" date="2021-06" db="EMBL/GenBank/DDBJ databases">
        <title>Genome sequence of Babesia caballi.</title>
        <authorList>
            <person name="Yamagishi J."/>
            <person name="Kidaka T."/>
            <person name="Ochi A."/>
        </authorList>
    </citation>
    <scope>NUCLEOTIDE SEQUENCE [LARGE SCALE GENOMIC DNA]</scope>
    <source>
        <strain evidence="2">USDA-D6B2</strain>
    </source>
</reference>
<organism evidence="2 3">
    <name type="scientific">Babesia caballi</name>
    <dbReference type="NCBI Taxonomy" id="5871"/>
    <lineage>
        <taxon>Eukaryota</taxon>
        <taxon>Sar</taxon>
        <taxon>Alveolata</taxon>
        <taxon>Apicomplexa</taxon>
        <taxon>Aconoidasida</taxon>
        <taxon>Piroplasmida</taxon>
        <taxon>Babesiidae</taxon>
        <taxon>Babesia</taxon>
    </lineage>
</organism>
<feature type="compositionally biased region" description="Basic and acidic residues" evidence="1">
    <location>
        <begin position="36"/>
        <end position="55"/>
    </location>
</feature>
<accession>A0AAV4LX27</accession>
<dbReference type="RefSeq" id="XP_067716831.1">
    <property type="nucleotide sequence ID" value="XM_067860730.1"/>
</dbReference>
<evidence type="ECO:0000313" key="3">
    <source>
        <dbReference type="Proteomes" id="UP001497744"/>
    </source>
</evidence>
<feature type="region of interest" description="Disordered" evidence="1">
    <location>
        <begin position="36"/>
        <end position="56"/>
    </location>
</feature>
<name>A0AAV4LX27_BABCB</name>
<comment type="caution">
    <text evidence="2">The sequence shown here is derived from an EMBL/GenBank/DDBJ whole genome shotgun (WGS) entry which is preliminary data.</text>
</comment>
<dbReference type="Proteomes" id="UP001497744">
    <property type="component" value="Unassembled WGS sequence"/>
</dbReference>
<dbReference type="EMBL" id="BPLF01000003">
    <property type="protein sequence ID" value="GIX64762.1"/>
    <property type="molecule type" value="Genomic_DNA"/>
</dbReference>
<dbReference type="AlphaFoldDB" id="A0AAV4LX27"/>
<evidence type="ECO:0000313" key="2">
    <source>
        <dbReference type="EMBL" id="GIX64762.1"/>
    </source>
</evidence>
<gene>
    <name evidence="2" type="ORF">BcabD6B2_41970</name>
</gene>